<evidence type="ECO:0000256" key="1">
    <source>
        <dbReference type="ARBA" id="ARBA00004141"/>
    </source>
</evidence>
<sequence length="461" mass="49846">ANLLSNIPLSHGSSSETRNVIQLGSGFFFIFLAFNSQGFIEEPVIESSKGIDSGAGYYSLAIIYFVFTFANFVAAPIVDIISAKWAMVLGGFCYAAFLAGFLFLNATYLYISSAVLGFGAAIIWTGQGTYLAKNCTEQTSGRNSSMLWAMLQGSLVGGGIFLFATFQASGTTDNIAEGTVKILYSVFTVLAILGIAVLAFLPTPPSHLSSTPASNGERKDYKELIVSTFKLMPTRKMLFLAIVFAYTGIEQSFWTGIYPSCISFTRQLGTNTNSLVAINAILSGLGQCIAGGLFGVLGSKTAKLGRDMIVLMGALIHLVAFGLVFLNFPFDANLKKTDEMGFIQPSVPIALVIGFLLGFGDACWNTQIYAHLVANFPKQSSQAFALYKFYQSALSCAAFFYSPSVQLPYHLIIMVVFSLLAAVAFFIAERNAKRTESRRSSEQSTLENDPPTYSETVEETP</sequence>
<evidence type="ECO:0000256" key="5">
    <source>
        <dbReference type="ARBA" id="ARBA00023136"/>
    </source>
</evidence>
<feature type="transmembrane region" description="Helical" evidence="10">
    <location>
        <begin position="20"/>
        <end position="40"/>
    </location>
</feature>
<feature type="transmembrane region" description="Helical" evidence="10">
    <location>
        <begin position="109"/>
        <end position="126"/>
    </location>
</feature>
<keyword evidence="4 10" id="KW-1133">Transmembrane helix</keyword>
<dbReference type="AlphaFoldDB" id="A0AAV5UBV2"/>
<evidence type="ECO:0000256" key="8">
    <source>
        <dbReference type="ARBA" id="ARBA00041910"/>
    </source>
</evidence>
<feature type="transmembrane region" description="Helical" evidence="10">
    <location>
        <begin position="342"/>
        <end position="364"/>
    </location>
</feature>
<keyword evidence="5 10" id="KW-0472">Membrane</keyword>
<organism evidence="11 12">
    <name type="scientific">Pristionchus entomophagus</name>
    <dbReference type="NCBI Taxonomy" id="358040"/>
    <lineage>
        <taxon>Eukaryota</taxon>
        <taxon>Metazoa</taxon>
        <taxon>Ecdysozoa</taxon>
        <taxon>Nematoda</taxon>
        <taxon>Chromadorea</taxon>
        <taxon>Rhabditida</taxon>
        <taxon>Rhabditina</taxon>
        <taxon>Diplogasteromorpha</taxon>
        <taxon>Diplogasteroidea</taxon>
        <taxon>Neodiplogasteridae</taxon>
        <taxon>Pristionchus</taxon>
    </lineage>
</organism>
<comment type="caution">
    <text evidence="11">The sequence shown here is derived from an EMBL/GenBank/DDBJ whole genome shotgun (WGS) entry which is preliminary data.</text>
</comment>
<keyword evidence="12" id="KW-1185">Reference proteome</keyword>
<reference evidence="11" key="1">
    <citation type="submission" date="2023-10" db="EMBL/GenBank/DDBJ databases">
        <title>Genome assembly of Pristionchus species.</title>
        <authorList>
            <person name="Yoshida K."/>
            <person name="Sommer R.J."/>
        </authorList>
    </citation>
    <scope>NUCLEOTIDE SEQUENCE</scope>
    <source>
        <strain evidence="11">RS0144</strain>
    </source>
</reference>
<gene>
    <name evidence="11" type="ORF">PENTCL1PPCAC_26559</name>
</gene>
<dbReference type="Pfam" id="PF05978">
    <property type="entry name" value="UNC-93"/>
    <property type="match status" value="1"/>
</dbReference>
<evidence type="ECO:0000256" key="2">
    <source>
        <dbReference type="ARBA" id="ARBA00009172"/>
    </source>
</evidence>
<feature type="transmembrane region" description="Helical" evidence="10">
    <location>
        <begin position="309"/>
        <end position="330"/>
    </location>
</feature>
<protein>
    <recommendedName>
        <fullName evidence="7">UNC93-like protein MFSD11</fullName>
    </recommendedName>
    <alternativeName>
        <fullName evidence="8">Major facilitator superfamily domain-containing protein 11</fullName>
    </alternativeName>
</protein>
<comment type="subcellular location">
    <subcellularLocation>
        <location evidence="1">Membrane</location>
        <topology evidence="1">Multi-pass membrane protein</topology>
    </subcellularLocation>
</comment>
<evidence type="ECO:0000256" key="4">
    <source>
        <dbReference type="ARBA" id="ARBA00022989"/>
    </source>
</evidence>
<keyword evidence="3 10" id="KW-0812">Transmembrane</keyword>
<dbReference type="InterPro" id="IPR010291">
    <property type="entry name" value="Ion_channel_UNC-93"/>
</dbReference>
<evidence type="ECO:0000256" key="3">
    <source>
        <dbReference type="ARBA" id="ARBA00022692"/>
    </source>
</evidence>
<evidence type="ECO:0000256" key="7">
    <source>
        <dbReference type="ARBA" id="ARBA00040302"/>
    </source>
</evidence>
<feature type="region of interest" description="Disordered" evidence="9">
    <location>
        <begin position="435"/>
        <end position="461"/>
    </location>
</feature>
<feature type="transmembrane region" description="Helical" evidence="10">
    <location>
        <begin position="85"/>
        <end position="103"/>
    </location>
</feature>
<dbReference type="PANTHER" id="PTHR23294">
    <property type="entry name" value="ET TRANSLATION PRODUCT-RELATED"/>
    <property type="match status" value="1"/>
</dbReference>
<dbReference type="Gene3D" id="1.20.1250.20">
    <property type="entry name" value="MFS general substrate transporter like domains"/>
    <property type="match status" value="1"/>
</dbReference>
<name>A0AAV5UBV2_9BILA</name>
<accession>A0AAV5UBV2</accession>
<feature type="transmembrane region" description="Helical" evidence="10">
    <location>
        <begin position="147"/>
        <end position="170"/>
    </location>
</feature>
<feature type="non-terminal residue" evidence="11">
    <location>
        <position position="1"/>
    </location>
</feature>
<dbReference type="Proteomes" id="UP001432027">
    <property type="component" value="Unassembled WGS sequence"/>
</dbReference>
<evidence type="ECO:0000313" key="12">
    <source>
        <dbReference type="Proteomes" id="UP001432027"/>
    </source>
</evidence>
<comment type="similarity">
    <text evidence="2">Belongs to the unc-93 family.</text>
</comment>
<evidence type="ECO:0000313" key="11">
    <source>
        <dbReference type="EMBL" id="GMT04385.1"/>
    </source>
</evidence>
<feature type="transmembrane region" description="Helical" evidence="10">
    <location>
        <begin position="182"/>
        <end position="201"/>
    </location>
</feature>
<evidence type="ECO:0000256" key="9">
    <source>
        <dbReference type="SAM" id="MobiDB-lite"/>
    </source>
</evidence>
<feature type="transmembrane region" description="Helical" evidence="10">
    <location>
        <begin position="237"/>
        <end position="257"/>
    </location>
</feature>
<evidence type="ECO:0000256" key="10">
    <source>
        <dbReference type="SAM" id="Phobius"/>
    </source>
</evidence>
<dbReference type="SUPFAM" id="SSF103473">
    <property type="entry name" value="MFS general substrate transporter"/>
    <property type="match status" value="1"/>
</dbReference>
<dbReference type="PANTHER" id="PTHR23294:SF0">
    <property type="entry name" value="UNC93-LIKE PROTEIN MFSD11"/>
    <property type="match status" value="1"/>
</dbReference>
<proteinExistence type="inferred from homology"/>
<feature type="transmembrane region" description="Helical" evidence="10">
    <location>
        <begin position="277"/>
        <end position="297"/>
    </location>
</feature>
<dbReference type="InterPro" id="IPR051617">
    <property type="entry name" value="UNC-93-like_regulator"/>
</dbReference>
<dbReference type="InterPro" id="IPR036259">
    <property type="entry name" value="MFS_trans_sf"/>
</dbReference>
<keyword evidence="6" id="KW-0325">Glycoprotein</keyword>
<evidence type="ECO:0000256" key="6">
    <source>
        <dbReference type="ARBA" id="ARBA00023180"/>
    </source>
</evidence>
<feature type="transmembrane region" description="Helical" evidence="10">
    <location>
        <begin position="407"/>
        <end position="428"/>
    </location>
</feature>
<dbReference type="GO" id="GO:0016020">
    <property type="term" value="C:membrane"/>
    <property type="evidence" value="ECO:0007669"/>
    <property type="project" value="UniProtKB-SubCell"/>
</dbReference>
<dbReference type="EMBL" id="BTSX01000006">
    <property type="protein sequence ID" value="GMT04385.1"/>
    <property type="molecule type" value="Genomic_DNA"/>
</dbReference>
<feature type="transmembrane region" description="Helical" evidence="10">
    <location>
        <begin position="55"/>
        <end position="78"/>
    </location>
</feature>